<evidence type="ECO:0000256" key="6">
    <source>
        <dbReference type="PIRSR" id="PIRSR600175-1"/>
    </source>
</evidence>
<evidence type="ECO:0000256" key="8">
    <source>
        <dbReference type="RuleBase" id="RU003732"/>
    </source>
</evidence>
<keyword evidence="6" id="KW-0479">Metal-binding</keyword>
<dbReference type="PRINTS" id="PR00176">
    <property type="entry name" value="NANEUSMPORT"/>
</dbReference>
<dbReference type="AlphaFoldDB" id="A0A1S3HJA1"/>
<feature type="binding site" evidence="6">
    <location>
        <position position="138"/>
    </location>
    <ligand>
        <name>Na(+)</name>
        <dbReference type="ChEBI" id="CHEBI:29101"/>
        <label>1</label>
    </ligand>
</feature>
<feature type="transmembrane region" description="Helical" evidence="10">
    <location>
        <begin position="389"/>
        <end position="406"/>
    </location>
</feature>
<dbReference type="PROSITE" id="PS50267">
    <property type="entry name" value="NA_NEUROTRAN_SYMP_3"/>
    <property type="match status" value="1"/>
</dbReference>
<feature type="transmembrane region" description="Helical" evidence="10">
    <location>
        <begin position="651"/>
        <end position="670"/>
    </location>
</feature>
<feature type="transmembrane region" description="Helical" evidence="10">
    <location>
        <begin position="690"/>
        <end position="710"/>
    </location>
</feature>
<comment type="similarity">
    <text evidence="8">Belongs to the sodium:neurotransmitter symporter (SNF) (TC 2.A.22) family.</text>
</comment>
<gene>
    <name evidence="12" type="primary">LOC106155759</name>
</gene>
<feature type="binding site" evidence="6">
    <location>
        <position position="140"/>
    </location>
    <ligand>
        <name>Na(+)</name>
        <dbReference type="ChEBI" id="CHEBI:29101"/>
        <label>1</label>
    </ligand>
</feature>
<dbReference type="SUPFAM" id="SSF161070">
    <property type="entry name" value="SNF-like"/>
    <property type="match status" value="1"/>
</dbReference>
<dbReference type="GO" id="GO:0005886">
    <property type="term" value="C:plasma membrane"/>
    <property type="evidence" value="ECO:0007669"/>
    <property type="project" value="TreeGrafter"/>
</dbReference>
<evidence type="ECO:0000256" key="4">
    <source>
        <dbReference type="ARBA" id="ARBA00022989"/>
    </source>
</evidence>
<dbReference type="InterPro" id="IPR037272">
    <property type="entry name" value="SNS_sf"/>
</dbReference>
<feature type="binding site" evidence="6">
    <location>
        <position position="545"/>
    </location>
    <ligand>
        <name>Na(+)</name>
        <dbReference type="ChEBI" id="CHEBI:29101"/>
        <label>1</label>
    </ligand>
</feature>
<evidence type="ECO:0000256" key="1">
    <source>
        <dbReference type="ARBA" id="ARBA00004141"/>
    </source>
</evidence>
<evidence type="ECO:0000313" key="12">
    <source>
        <dbReference type="RefSeq" id="XP_013386198.1"/>
    </source>
</evidence>
<dbReference type="PROSITE" id="PS00610">
    <property type="entry name" value="NA_NEUROTRAN_SYMP_1"/>
    <property type="match status" value="1"/>
</dbReference>
<keyword evidence="6" id="KW-0915">Sodium</keyword>
<dbReference type="RefSeq" id="XP_013386198.1">
    <property type="nucleotide sequence ID" value="XM_013530744.2"/>
</dbReference>
<feature type="transmembrane region" description="Helical" evidence="10">
    <location>
        <begin position="438"/>
        <end position="459"/>
    </location>
</feature>
<accession>A0A1S3HJA1</accession>
<keyword evidence="11" id="KW-1185">Reference proteome</keyword>
<feature type="transmembrane region" description="Helical" evidence="10">
    <location>
        <begin position="362"/>
        <end position="380"/>
    </location>
</feature>
<protein>
    <recommendedName>
        <fullName evidence="8">Transporter</fullName>
    </recommendedName>
</protein>
<feature type="binding site" evidence="6">
    <location>
        <position position="145"/>
    </location>
    <ligand>
        <name>Na(+)</name>
        <dbReference type="ChEBI" id="CHEBI:29101"/>
        <label>1</label>
    </ligand>
</feature>
<evidence type="ECO:0000256" key="5">
    <source>
        <dbReference type="ARBA" id="ARBA00023136"/>
    </source>
</evidence>
<evidence type="ECO:0000256" key="9">
    <source>
        <dbReference type="SAM" id="MobiDB-lite"/>
    </source>
</evidence>
<evidence type="ECO:0000256" key="2">
    <source>
        <dbReference type="ARBA" id="ARBA00022448"/>
    </source>
</evidence>
<dbReference type="GO" id="GO:0015375">
    <property type="term" value="F:glycine:sodium symporter activity"/>
    <property type="evidence" value="ECO:0007669"/>
    <property type="project" value="TreeGrafter"/>
</dbReference>
<feature type="region of interest" description="Disordered" evidence="9">
    <location>
        <begin position="802"/>
        <end position="845"/>
    </location>
</feature>
<feature type="compositionally biased region" description="Acidic residues" evidence="9">
    <location>
        <begin position="1097"/>
        <end position="1110"/>
    </location>
</feature>
<dbReference type="GO" id="GO:0046872">
    <property type="term" value="F:metal ion binding"/>
    <property type="evidence" value="ECO:0007669"/>
    <property type="project" value="UniProtKB-KW"/>
</dbReference>
<feature type="region of interest" description="Disordered" evidence="9">
    <location>
        <begin position="946"/>
        <end position="1036"/>
    </location>
</feature>
<comment type="subcellular location">
    <subcellularLocation>
        <location evidence="1">Membrane</location>
        <topology evidence="1">Multi-pass membrane protein</topology>
    </subcellularLocation>
</comment>
<dbReference type="PANTHER" id="PTHR11616:SF240">
    <property type="entry name" value="BLOATED TUBULES, ISOFORM B-RELATED"/>
    <property type="match status" value="1"/>
</dbReference>
<feature type="compositionally biased region" description="Polar residues" evidence="9">
    <location>
        <begin position="1078"/>
        <end position="1092"/>
    </location>
</feature>
<dbReference type="Proteomes" id="UP000085678">
    <property type="component" value="Unplaced"/>
</dbReference>
<evidence type="ECO:0000313" key="11">
    <source>
        <dbReference type="Proteomes" id="UP000085678"/>
    </source>
</evidence>
<keyword evidence="7" id="KW-1015">Disulfide bond</keyword>
<dbReference type="OrthoDB" id="6581954at2759"/>
<keyword evidence="4 10" id="KW-1133">Transmembrane helix</keyword>
<feature type="disulfide bond" evidence="7">
    <location>
        <begin position="243"/>
        <end position="252"/>
    </location>
</feature>
<dbReference type="InterPro" id="IPR000175">
    <property type="entry name" value="Na/ntran_symport"/>
</dbReference>
<keyword evidence="3 8" id="KW-0812">Transmembrane</keyword>
<organism evidence="11 12">
    <name type="scientific">Lingula anatina</name>
    <name type="common">Brachiopod</name>
    <name type="synonym">Lingula unguis</name>
    <dbReference type="NCBI Taxonomy" id="7574"/>
    <lineage>
        <taxon>Eukaryota</taxon>
        <taxon>Metazoa</taxon>
        <taxon>Spiralia</taxon>
        <taxon>Lophotrochozoa</taxon>
        <taxon>Brachiopoda</taxon>
        <taxon>Linguliformea</taxon>
        <taxon>Lingulata</taxon>
        <taxon>Lingulida</taxon>
        <taxon>Linguloidea</taxon>
        <taxon>Lingulidae</taxon>
        <taxon>Lingula</taxon>
    </lineage>
</organism>
<feature type="transmembrane region" description="Helical" evidence="10">
    <location>
        <begin position="204"/>
        <end position="231"/>
    </location>
</feature>
<feature type="region of interest" description="Disordered" evidence="9">
    <location>
        <begin position="48"/>
        <end position="67"/>
    </location>
</feature>
<dbReference type="InParanoid" id="A0A1S3HJA1"/>
<feature type="transmembrane region" description="Helical" evidence="10">
    <location>
        <begin position="161"/>
        <end position="183"/>
    </location>
</feature>
<evidence type="ECO:0000256" key="3">
    <source>
        <dbReference type="ARBA" id="ARBA00022692"/>
    </source>
</evidence>
<dbReference type="Pfam" id="PF00209">
    <property type="entry name" value="SNF"/>
    <property type="match status" value="2"/>
</dbReference>
<feature type="transmembrane region" description="Helical" evidence="10">
    <location>
        <begin position="130"/>
        <end position="149"/>
    </location>
</feature>
<dbReference type="PANTHER" id="PTHR11616">
    <property type="entry name" value="SODIUM/CHLORIDE DEPENDENT TRANSPORTER"/>
    <property type="match status" value="1"/>
</dbReference>
<feature type="binding site" evidence="6">
    <location>
        <position position="445"/>
    </location>
    <ligand>
        <name>Na(+)</name>
        <dbReference type="ChEBI" id="CHEBI:29101"/>
        <label>1</label>
    </ligand>
</feature>
<name>A0A1S3HJA1_LINAN</name>
<dbReference type="KEGG" id="lak:106155759"/>
<reference evidence="12" key="1">
    <citation type="submission" date="2025-08" db="UniProtKB">
        <authorList>
            <consortium name="RefSeq"/>
        </authorList>
    </citation>
    <scope>IDENTIFICATION</scope>
    <source>
        <tissue evidence="12">Gonads</tissue>
    </source>
</reference>
<feature type="binding site" evidence="6">
    <location>
        <position position="477"/>
    </location>
    <ligand>
        <name>Na(+)</name>
        <dbReference type="ChEBI" id="CHEBI:29101"/>
        <label>1</label>
    </ligand>
</feature>
<feature type="transmembrane region" description="Helical" evidence="10">
    <location>
        <begin position="530"/>
        <end position="554"/>
    </location>
</feature>
<evidence type="ECO:0000256" key="10">
    <source>
        <dbReference type="SAM" id="Phobius"/>
    </source>
</evidence>
<feature type="transmembrane region" description="Helical" evidence="10">
    <location>
        <begin position="471"/>
        <end position="496"/>
    </location>
</feature>
<feature type="transmembrane region" description="Helical" evidence="10">
    <location>
        <begin position="607"/>
        <end position="630"/>
    </location>
</feature>
<dbReference type="GeneID" id="106155759"/>
<feature type="compositionally biased region" description="Low complexity" evidence="9">
    <location>
        <begin position="830"/>
        <end position="841"/>
    </location>
</feature>
<feature type="compositionally biased region" description="Polar residues" evidence="9">
    <location>
        <begin position="963"/>
        <end position="999"/>
    </location>
</feature>
<proteinExistence type="inferred from homology"/>
<sequence>MLDPIVGLNMKWDGSRRYYNGYGYNSSHNISESNSSNSLERYLKFGSNSSSSEGDGLDGASVSSSSSNSSRALLEKFADVYMKVMVGRDQSQTESAMEDFRGVIEAETSWADVHSGEDENKERGNWTSRVEFFLACLGYAVGLGNIWRFPYLVYRNGGGAFFIPFVIMLLFIGVPLFYLELAFGQFASLGPITIWKVSPIFKGVGYAMVIVSSLVAIYYNVIIAWTLYYLFASMTADLPWAHCNNTWNTPLCSENAYSIQSNLTTTTTAAPTKSTPLSSVLTDSNLTSSLPNISSVNLAAFLASNTTQSPDTEVDIGETITTAITAVVNATLPQFRSPSEEYFSLHVLSKSEGIQDLGGMKWHILLCLTLAWILVFVCLIKGIKSSGKVVYFTATFPYILLFILFIRGVTLSGFEDGIRYYFTPQWEKLASAQVWKDAAVQIFFSLSTCWGGLITLASYNKFHNNCYRDAVIIALGNGATCVFAGLVIFAIMGVMAHEMGTTIDKVISEEVGLAFVIYPDAVLRMPVSPLWSILFFFMLLFVGLDTQFAIVETVSTAIADEFPHKFDNTKPRRKVLLILVLCLIYFFLGLPMCTQGGIYLMQLMDHYAASWSVLIIGICECVALSWVYGVDRFGADIKAMIGREPSFMWKCLWRLITPIIITFVLVFSLADYTAASYVEYSFPLWADIMGWMMALVSIVVIPVWAVYIICRAHGSLCERLRVVSHHTVDWGPALEQHRLFIAQLPRMYNYYLNALSEDSTTEFEGIQSSVDLTVRSMRELLRNGQLTEELTVRSMREMLRNHQLAEQEKKRKASLSSVPAKRPSTKTRKTSPSGSSSTNKSDLITRDMPPEYQKAIEEGEMILVRKPKKPVPMEDKCIQTDPVSNGGLKNTPNGNVQGSSINNTTIGGDTVTASGEKILNSCLKKGGNSKKRRGRNIRVCKVEIESPTSEQVKDSSAFAVENEMSSLSPTRSKASSPRSNSHLLPSNKPQSSVPVTGTPSHHHSNSSLNSKHSETSTARPMEFHTGNGDSHEEHCPLSTKLDLSLNSSGDSVGANEQIHCLCNRKGSPRQAHFSIGNQPVAQSSRQTANSAASCDLDNNDDDDRFEETQM</sequence>
<keyword evidence="8" id="KW-0769">Symport</keyword>
<keyword evidence="2 8" id="KW-0813">Transport</keyword>
<evidence type="ECO:0000256" key="7">
    <source>
        <dbReference type="PIRSR" id="PIRSR600175-2"/>
    </source>
</evidence>
<dbReference type="PROSITE" id="PS00754">
    <property type="entry name" value="NA_NEUROTRAN_SYMP_2"/>
    <property type="match status" value="1"/>
</dbReference>
<keyword evidence="5 10" id="KW-0472">Membrane</keyword>
<feature type="binding site" evidence="6">
    <location>
        <position position="141"/>
    </location>
    <ligand>
        <name>Na(+)</name>
        <dbReference type="ChEBI" id="CHEBI:29101"/>
        <label>1</label>
    </ligand>
</feature>
<feature type="transmembrane region" description="Helical" evidence="10">
    <location>
        <begin position="575"/>
        <end position="601"/>
    </location>
</feature>
<feature type="region of interest" description="Disordered" evidence="9">
    <location>
        <begin position="1078"/>
        <end position="1110"/>
    </location>
</feature>